<proteinExistence type="predicted"/>
<protein>
    <recommendedName>
        <fullName evidence="4">Phage protein D</fullName>
    </recommendedName>
</protein>
<dbReference type="EMBL" id="JBHDIY010000002">
    <property type="protein sequence ID" value="MFL4470099.1"/>
    <property type="molecule type" value="Genomic_DNA"/>
</dbReference>
<name>A0ABW8UTL3_9RHOB</name>
<evidence type="ECO:0000313" key="2">
    <source>
        <dbReference type="EMBL" id="MFL4470099.1"/>
    </source>
</evidence>
<dbReference type="Proteomes" id="UP001627408">
    <property type="component" value="Unassembled WGS sequence"/>
</dbReference>
<accession>A0ABW8UTL3</accession>
<organism evidence="2 3">
    <name type="scientific">Tateyamaria armeniaca</name>
    <dbReference type="NCBI Taxonomy" id="2518930"/>
    <lineage>
        <taxon>Bacteria</taxon>
        <taxon>Pseudomonadati</taxon>
        <taxon>Pseudomonadota</taxon>
        <taxon>Alphaproteobacteria</taxon>
        <taxon>Rhodobacterales</taxon>
        <taxon>Roseobacteraceae</taxon>
        <taxon>Tateyamaria</taxon>
    </lineage>
</organism>
<comment type="caution">
    <text evidence="2">The sequence shown here is derived from an EMBL/GenBank/DDBJ whole genome shotgun (WGS) entry which is preliminary data.</text>
</comment>
<reference evidence="2 3" key="1">
    <citation type="submission" date="2024-08" db="EMBL/GenBank/DDBJ databases">
        <title>Tateyamaria sp. nov., isolated from marine algae.</title>
        <authorList>
            <person name="Choi B.J."/>
            <person name="Kim J.M."/>
            <person name="Lee J.K."/>
            <person name="Choi D.G."/>
            <person name="Bayburt H."/>
            <person name="Baek J.H."/>
            <person name="Han D.M."/>
            <person name="Jeon C.O."/>
        </authorList>
    </citation>
    <scope>NUCLEOTIDE SEQUENCE [LARGE SCALE GENOMIC DNA]</scope>
    <source>
        <strain evidence="2 3">KMU-156</strain>
    </source>
</reference>
<feature type="region of interest" description="Disordered" evidence="1">
    <location>
        <begin position="270"/>
        <end position="295"/>
    </location>
</feature>
<evidence type="ECO:0000256" key="1">
    <source>
        <dbReference type="SAM" id="MobiDB-lite"/>
    </source>
</evidence>
<evidence type="ECO:0008006" key="4">
    <source>
        <dbReference type="Google" id="ProtNLM"/>
    </source>
</evidence>
<evidence type="ECO:0000313" key="3">
    <source>
        <dbReference type="Proteomes" id="UP001627408"/>
    </source>
</evidence>
<dbReference type="RefSeq" id="WP_407591970.1">
    <property type="nucleotide sequence ID" value="NZ_JBHDIY010000002.1"/>
</dbReference>
<gene>
    <name evidence="2" type="ORF">ACERZ8_09550</name>
</gene>
<keyword evidence="3" id="KW-1185">Reference proteome</keyword>
<sequence length="386" mass="40864">MPDIRYQIAVNRVPDNGLTSEVAEIEVTQTIEGPATGRVKFAVDICGEDLSLMNDARLNPGPNDNELTVIASIDGAQHVLIHGIVTERQANFVEGGPGSFLEVKLTDRRAVMSRQQRTQAHSGTAAEIVTGILNGPTPPGEKKYGFEPDVVDTPIEYDEDSNTLNQTEDDLAFVEKLAGRTGSRFWIDWSVETGLTGFNVVETAHFKPSPPRPSSNPLGFVPPIQLAPTSAPKLTLNTGDGCSTLASFDVSSNNEAPNETGPVQRVATDGEIDDTDVPGPSDPPLGADPPATASRSRRIVSAGSAQEAQLRNQAALNDASYSTRATAETSVQALNGILSAHQVVTVEGAGSINSGDYFLASVTHSVDPSAHKMRLEMMRNAAGANP</sequence>